<dbReference type="SUPFAM" id="SSF48056">
    <property type="entry name" value="Di-copper centre-containing domain"/>
    <property type="match status" value="1"/>
</dbReference>
<dbReference type="PROSITE" id="PS00498">
    <property type="entry name" value="TYROSINASE_2"/>
    <property type="match status" value="1"/>
</dbReference>
<dbReference type="GO" id="GO:0016491">
    <property type="term" value="F:oxidoreductase activity"/>
    <property type="evidence" value="ECO:0007669"/>
    <property type="project" value="InterPro"/>
</dbReference>
<dbReference type="PRINTS" id="PR00092">
    <property type="entry name" value="TYROSINASE"/>
</dbReference>
<sequence>MGQLKNKPCDKAPLGSPAVLKLICQQLHQMDEENRQESLDSNLAPPEFPALHDCMNITCVCSELNSESIKGSECLYKGKRMEKLIRKEYRMMSDEERERFHSALNTMKKNGKFDEIAAIHAGFGNMGGAHSGPAFLPWHREYLKRLEFELRRVHPEVYLPYWDSTLDGHLPRPEDSAIFTTELFGTSIGPVLDGPFANWKTMRGKPLLRQVGKRQDAQPFMEDMVTFFLQQPANRFLAFSASRQECPEATEFNSFEFLHALVHKWIGGDMFDPMTSGNDPVFFMHHSFVDLIWENWRTWRQDRTLREIEYPLDDGRCMSAKHFLKAPMIPFSSESGRATTNADGLSNLYTDELYEYAPQPTCRSVKEGCGSRFLFCDTSVGKPRCVAKIRLGGSCGRLAPGQDVCYNGRCVDGFCEWAEDLQTSTDDIEVSESEETSTKELEDKITKEPMIESTTVEGLEATNQTHSDNSENETSTELFTTELTEGNVTETAEKLKLKVKTDGASSTTATPTTTTTTTSPTSTATTASSTTTTSTTTTTTTTSTASTTTTPASTRWSLNWEPVATTDFTTTTTSTTEKKLEDFVWTTRAPMVTFTHMVATDTAPCFNFNECCQEWALQGQCSSNRNYMDEQCGASCNACIPSTPIVDDCSDRHEKCGFWARARECYSNPYWMAENCRQSCGHCEKTRAQVCSRKSQQIASSSSDWVTSTQKPRDHECYNADCSDKYSCCSHWVKKGECQTNFKFMMCNCRSACGMCGSMTDWKDNAVGVEPENQAEVEQDRDKGVDRIRGGRAIEGLLAWINTKNVLVGLKEGIVVRILGWRRIAQRVVSLVSGNRTTFVDRHLTFRDELRSRPEKKKFSDCWCIEIAVD</sequence>
<dbReference type="PANTHER" id="PTHR11474">
    <property type="entry name" value="TYROSINASE FAMILY MEMBER"/>
    <property type="match status" value="1"/>
</dbReference>
<reference evidence="7" key="1">
    <citation type="submission" date="2024-02" db="UniProtKB">
        <authorList>
            <consortium name="WormBaseParasite"/>
        </authorList>
    </citation>
    <scope>IDENTIFICATION</scope>
</reference>
<feature type="region of interest" description="Disordered" evidence="4">
    <location>
        <begin position="424"/>
        <end position="556"/>
    </location>
</feature>
<dbReference type="Pfam" id="PF00264">
    <property type="entry name" value="Tyrosinase"/>
    <property type="match status" value="1"/>
</dbReference>
<evidence type="ECO:0000313" key="6">
    <source>
        <dbReference type="Proteomes" id="UP000887575"/>
    </source>
</evidence>
<feature type="compositionally biased region" description="Basic and acidic residues" evidence="4">
    <location>
        <begin position="491"/>
        <end position="501"/>
    </location>
</feature>
<evidence type="ECO:0000259" key="5">
    <source>
        <dbReference type="PROSITE" id="PS51670"/>
    </source>
</evidence>
<dbReference type="InterPro" id="IPR002227">
    <property type="entry name" value="Tyrosinase_Cu-bd"/>
</dbReference>
<feature type="disulfide bond" evidence="3">
    <location>
        <begin position="649"/>
        <end position="683"/>
    </location>
</feature>
<accession>A0AAF3EKL4</accession>
<keyword evidence="3" id="KW-1015">Disulfide bond</keyword>
<feature type="compositionally biased region" description="Low complexity" evidence="4">
    <location>
        <begin position="472"/>
        <end position="485"/>
    </location>
</feature>
<feature type="compositionally biased region" description="Basic and acidic residues" evidence="4">
    <location>
        <begin position="436"/>
        <end position="450"/>
    </location>
</feature>
<dbReference type="PROSITE" id="PS00497">
    <property type="entry name" value="TYROSINASE_1"/>
    <property type="match status" value="1"/>
</dbReference>
<name>A0AAF3EKL4_9BILA</name>
<keyword evidence="2" id="KW-0186">Copper</keyword>
<protein>
    <recommendedName>
        <fullName evidence="5">ShKT domain-containing protein</fullName>
    </recommendedName>
</protein>
<dbReference type="Gene3D" id="1.10.1280.10">
    <property type="entry name" value="Di-copper center containing domain from catechol oxidase"/>
    <property type="match status" value="1"/>
</dbReference>
<dbReference type="WBParaSite" id="MBELARI_LOCUS14571">
    <property type="protein sequence ID" value="MBELARI_LOCUS14571"/>
    <property type="gene ID" value="MBELARI_LOCUS14571"/>
</dbReference>
<dbReference type="PROSITE" id="PS51670">
    <property type="entry name" value="SHKT"/>
    <property type="match status" value="3"/>
</dbReference>
<dbReference type="SMART" id="SM00254">
    <property type="entry name" value="ShKT"/>
    <property type="match status" value="3"/>
</dbReference>
<dbReference type="PANTHER" id="PTHR11474:SF126">
    <property type="entry name" value="TYROSINASE-LIKE PROTEIN TYR-1-RELATED"/>
    <property type="match status" value="1"/>
</dbReference>
<evidence type="ECO:0000256" key="2">
    <source>
        <dbReference type="ARBA" id="ARBA00023008"/>
    </source>
</evidence>
<keyword evidence="6" id="KW-1185">Reference proteome</keyword>
<evidence type="ECO:0000256" key="3">
    <source>
        <dbReference type="PROSITE-ProRule" id="PRU01005"/>
    </source>
</evidence>
<evidence type="ECO:0000313" key="7">
    <source>
        <dbReference type="WBParaSite" id="MBELARI_LOCUS14571"/>
    </source>
</evidence>
<feature type="compositionally biased region" description="Low complexity" evidence="4">
    <location>
        <begin position="504"/>
        <end position="554"/>
    </location>
</feature>
<feature type="domain" description="ShKT" evidence="5">
    <location>
        <begin position="722"/>
        <end position="756"/>
    </location>
</feature>
<feature type="compositionally biased region" description="Acidic residues" evidence="4">
    <location>
        <begin position="426"/>
        <end position="435"/>
    </location>
</feature>
<dbReference type="GO" id="GO:0046872">
    <property type="term" value="F:metal ion binding"/>
    <property type="evidence" value="ECO:0007669"/>
    <property type="project" value="UniProtKB-KW"/>
</dbReference>
<dbReference type="Proteomes" id="UP000887575">
    <property type="component" value="Unassembled WGS sequence"/>
</dbReference>
<comment type="caution">
    <text evidence="3">Lacks conserved residue(s) required for the propagation of feature annotation.</text>
</comment>
<feature type="disulfide bond" evidence="3">
    <location>
        <begin position="605"/>
        <end position="639"/>
    </location>
</feature>
<dbReference type="Pfam" id="PF01549">
    <property type="entry name" value="ShK"/>
    <property type="match status" value="3"/>
</dbReference>
<dbReference type="AlphaFoldDB" id="A0AAF3EKL4"/>
<dbReference type="InterPro" id="IPR008922">
    <property type="entry name" value="Di-copper_centre_dom_sf"/>
</dbReference>
<feature type="domain" description="ShKT" evidence="5">
    <location>
        <begin position="605"/>
        <end position="639"/>
    </location>
</feature>
<evidence type="ECO:0000256" key="4">
    <source>
        <dbReference type="SAM" id="MobiDB-lite"/>
    </source>
</evidence>
<keyword evidence="1" id="KW-0479">Metal-binding</keyword>
<feature type="disulfide bond" evidence="3">
    <location>
        <begin position="722"/>
        <end position="756"/>
    </location>
</feature>
<feature type="compositionally biased region" description="Polar residues" evidence="4">
    <location>
        <begin position="452"/>
        <end position="467"/>
    </location>
</feature>
<organism evidence="6 7">
    <name type="scientific">Mesorhabditis belari</name>
    <dbReference type="NCBI Taxonomy" id="2138241"/>
    <lineage>
        <taxon>Eukaryota</taxon>
        <taxon>Metazoa</taxon>
        <taxon>Ecdysozoa</taxon>
        <taxon>Nematoda</taxon>
        <taxon>Chromadorea</taxon>
        <taxon>Rhabditida</taxon>
        <taxon>Rhabditina</taxon>
        <taxon>Rhabditomorpha</taxon>
        <taxon>Rhabditoidea</taxon>
        <taxon>Rhabditidae</taxon>
        <taxon>Mesorhabditinae</taxon>
        <taxon>Mesorhabditis</taxon>
    </lineage>
</organism>
<dbReference type="InterPro" id="IPR050316">
    <property type="entry name" value="Tyrosinase/Hemocyanin"/>
</dbReference>
<feature type="domain" description="ShKT" evidence="5">
    <location>
        <begin position="649"/>
        <end position="683"/>
    </location>
</feature>
<dbReference type="InterPro" id="IPR003582">
    <property type="entry name" value="ShKT_dom"/>
</dbReference>
<evidence type="ECO:0000256" key="1">
    <source>
        <dbReference type="ARBA" id="ARBA00022723"/>
    </source>
</evidence>
<proteinExistence type="predicted"/>